<evidence type="ECO:0000313" key="2">
    <source>
        <dbReference type="EMBL" id="KAK9928840.1"/>
    </source>
</evidence>
<feature type="region of interest" description="Disordered" evidence="1">
    <location>
        <begin position="1"/>
        <end position="25"/>
    </location>
</feature>
<dbReference type="EMBL" id="JBEDUW010000005">
    <property type="protein sequence ID" value="KAK9928840.1"/>
    <property type="molecule type" value="Genomic_DNA"/>
</dbReference>
<dbReference type="Proteomes" id="UP001457282">
    <property type="component" value="Unassembled WGS sequence"/>
</dbReference>
<name>A0AAW1WXS3_RUBAR</name>
<sequence length="71" mass="7977">MEEAHGELESPSVMRPGFASANSEDSRWVERRQLGLAAAASTRWHRSSPPWQGSRELWARRLGLDSEQVDG</sequence>
<reference evidence="2 3" key="1">
    <citation type="journal article" date="2023" name="G3 (Bethesda)">
        <title>A chromosome-length genome assembly and annotation of blackberry (Rubus argutus, cv. 'Hillquist').</title>
        <authorList>
            <person name="Bruna T."/>
            <person name="Aryal R."/>
            <person name="Dudchenko O."/>
            <person name="Sargent D.J."/>
            <person name="Mead D."/>
            <person name="Buti M."/>
            <person name="Cavallini A."/>
            <person name="Hytonen T."/>
            <person name="Andres J."/>
            <person name="Pham M."/>
            <person name="Weisz D."/>
            <person name="Mascagni F."/>
            <person name="Usai G."/>
            <person name="Natali L."/>
            <person name="Bassil N."/>
            <person name="Fernandez G.E."/>
            <person name="Lomsadze A."/>
            <person name="Armour M."/>
            <person name="Olukolu B."/>
            <person name="Poorten T."/>
            <person name="Britton C."/>
            <person name="Davik J."/>
            <person name="Ashrafi H."/>
            <person name="Aiden E.L."/>
            <person name="Borodovsky M."/>
            <person name="Worthington M."/>
        </authorList>
    </citation>
    <scope>NUCLEOTIDE SEQUENCE [LARGE SCALE GENOMIC DNA]</scope>
    <source>
        <strain evidence="2">PI 553951</strain>
    </source>
</reference>
<proteinExistence type="predicted"/>
<dbReference type="AlphaFoldDB" id="A0AAW1WXS3"/>
<gene>
    <name evidence="2" type="ORF">M0R45_025960</name>
</gene>
<protein>
    <submittedName>
        <fullName evidence="2">Uncharacterized protein</fullName>
    </submittedName>
</protein>
<evidence type="ECO:0000313" key="3">
    <source>
        <dbReference type="Proteomes" id="UP001457282"/>
    </source>
</evidence>
<comment type="caution">
    <text evidence="2">The sequence shown here is derived from an EMBL/GenBank/DDBJ whole genome shotgun (WGS) entry which is preliminary data.</text>
</comment>
<organism evidence="2 3">
    <name type="scientific">Rubus argutus</name>
    <name type="common">Southern blackberry</name>
    <dbReference type="NCBI Taxonomy" id="59490"/>
    <lineage>
        <taxon>Eukaryota</taxon>
        <taxon>Viridiplantae</taxon>
        <taxon>Streptophyta</taxon>
        <taxon>Embryophyta</taxon>
        <taxon>Tracheophyta</taxon>
        <taxon>Spermatophyta</taxon>
        <taxon>Magnoliopsida</taxon>
        <taxon>eudicotyledons</taxon>
        <taxon>Gunneridae</taxon>
        <taxon>Pentapetalae</taxon>
        <taxon>rosids</taxon>
        <taxon>fabids</taxon>
        <taxon>Rosales</taxon>
        <taxon>Rosaceae</taxon>
        <taxon>Rosoideae</taxon>
        <taxon>Rosoideae incertae sedis</taxon>
        <taxon>Rubus</taxon>
    </lineage>
</organism>
<accession>A0AAW1WXS3</accession>
<evidence type="ECO:0000256" key="1">
    <source>
        <dbReference type="SAM" id="MobiDB-lite"/>
    </source>
</evidence>
<keyword evidence="3" id="KW-1185">Reference proteome</keyword>